<dbReference type="GO" id="GO:0030956">
    <property type="term" value="C:glutamyl-tRNA(Gln) amidotransferase complex"/>
    <property type="evidence" value="ECO:0007669"/>
    <property type="project" value="TreeGrafter"/>
</dbReference>
<name>A0A9P7V8D9_9ASCO</name>
<dbReference type="PANTHER" id="PTHR11895">
    <property type="entry name" value="TRANSAMIDASE"/>
    <property type="match status" value="1"/>
</dbReference>
<dbReference type="InterPro" id="IPR036928">
    <property type="entry name" value="AS_sf"/>
</dbReference>
<dbReference type="Proteomes" id="UP000790833">
    <property type="component" value="Unassembled WGS sequence"/>
</dbReference>
<evidence type="ECO:0000259" key="2">
    <source>
        <dbReference type="Pfam" id="PF01425"/>
    </source>
</evidence>
<evidence type="ECO:0000313" key="4">
    <source>
        <dbReference type="Proteomes" id="UP000790833"/>
    </source>
</evidence>
<comment type="caution">
    <text evidence="3">The sequence shown here is derived from an EMBL/GenBank/DDBJ whole genome shotgun (WGS) entry which is preliminary data.</text>
</comment>
<reference evidence="3" key="1">
    <citation type="submission" date="2021-03" db="EMBL/GenBank/DDBJ databases">
        <authorList>
            <person name="Palmer J.M."/>
        </authorList>
    </citation>
    <scope>NUCLEOTIDE SEQUENCE</scope>
    <source>
        <strain evidence="3">ARV_011</strain>
    </source>
</reference>
<evidence type="ECO:0000256" key="1">
    <source>
        <dbReference type="ARBA" id="ARBA00009199"/>
    </source>
</evidence>
<dbReference type="AlphaFoldDB" id="A0A9P7V8D9"/>
<dbReference type="EMBL" id="JAHMUF010000013">
    <property type="protein sequence ID" value="KAG7193188.1"/>
    <property type="molecule type" value="Genomic_DNA"/>
</dbReference>
<dbReference type="InterPro" id="IPR020556">
    <property type="entry name" value="Amidase_CS"/>
</dbReference>
<dbReference type="InterPro" id="IPR000120">
    <property type="entry name" value="Amidase"/>
</dbReference>
<dbReference type="PANTHER" id="PTHR11895:SF7">
    <property type="entry name" value="GLUTAMYL-TRNA(GLN) AMIDOTRANSFERASE SUBUNIT A, MITOCHONDRIAL"/>
    <property type="match status" value="1"/>
</dbReference>
<dbReference type="OrthoDB" id="421993at2759"/>
<accession>A0A9P7V8D9</accession>
<dbReference type="SUPFAM" id="SSF75304">
    <property type="entry name" value="Amidase signature (AS) enzymes"/>
    <property type="match status" value="1"/>
</dbReference>
<dbReference type="GO" id="GO:0005739">
    <property type="term" value="C:mitochondrion"/>
    <property type="evidence" value="ECO:0007669"/>
    <property type="project" value="TreeGrafter"/>
</dbReference>
<dbReference type="PROSITE" id="PS00571">
    <property type="entry name" value="AMIDASES"/>
    <property type="match status" value="1"/>
</dbReference>
<comment type="similarity">
    <text evidence="1">Belongs to the amidase family.</text>
</comment>
<gene>
    <name evidence="3" type="primary">HER2</name>
    <name evidence="3" type="ORF">KQ657_000945</name>
</gene>
<dbReference type="InterPro" id="IPR023631">
    <property type="entry name" value="Amidase_dom"/>
</dbReference>
<dbReference type="GO" id="GO:0032543">
    <property type="term" value="P:mitochondrial translation"/>
    <property type="evidence" value="ECO:0007669"/>
    <property type="project" value="TreeGrafter"/>
</dbReference>
<feature type="domain" description="Amidase" evidence="2">
    <location>
        <begin position="1"/>
        <end position="372"/>
    </location>
</feature>
<sequence>MVGKTNLDQFGMGSNNTNLVFGPVLNPKYPIEDNPRVAGGSSGGTAAAVALGSADFGIGTDTGGSVRLPATYCGQIGYKPSYGRISRWGVVAYAQSLDTVGIVSKDMAVLRGAYELLDQYDEKDPTSMTIETRRRIKRLSPVSPASTSLTIGIPIECLVTELVPEIKDSWLKLLSQLKQMGHQIRTVSIPHIPKLLLAYYSICTAEASSNLARLDGIRYGHTAGGGAGSSSAPEIMAETRTKGFHIETIRRIILGTYTLSGVSGNHYLRANQKREALVKEFNQIFNMTNPLFHELIKRDDSKCDFLLIPTTITKPPTLEEAMATAKENFLTAYVNDVFTVPASLAGLPALLIPYDNTGFQIIGQYGDDEAVLQFGSTIEHNCI</sequence>
<dbReference type="Pfam" id="PF01425">
    <property type="entry name" value="Amidase"/>
    <property type="match status" value="1"/>
</dbReference>
<organism evidence="3 4">
    <name type="scientific">Scheffersomyces spartinae</name>
    <dbReference type="NCBI Taxonomy" id="45513"/>
    <lineage>
        <taxon>Eukaryota</taxon>
        <taxon>Fungi</taxon>
        <taxon>Dikarya</taxon>
        <taxon>Ascomycota</taxon>
        <taxon>Saccharomycotina</taxon>
        <taxon>Pichiomycetes</taxon>
        <taxon>Debaryomycetaceae</taxon>
        <taxon>Scheffersomyces</taxon>
    </lineage>
</organism>
<dbReference type="RefSeq" id="XP_043048736.1">
    <property type="nucleotide sequence ID" value="XM_043191764.1"/>
</dbReference>
<evidence type="ECO:0000313" key="3">
    <source>
        <dbReference type="EMBL" id="KAG7193188.1"/>
    </source>
</evidence>
<dbReference type="GO" id="GO:0050567">
    <property type="term" value="F:glutaminyl-tRNA synthase (glutamine-hydrolyzing) activity"/>
    <property type="evidence" value="ECO:0007669"/>
    <property type="project" value="TreeGrafter"/>
</dbReference>
<dbReference type="GeneID" id="66114319"/>
<proteinExistence type="inferred from homology"/>
<keyword evidence="4" id="KW-1185">Reference proteome</keyword>
<dbReference type="GO" id="GO:0070681">
    <property type="term" value="P:glutaminyl-tRNAGln biosynthesis via transamidation"/>
    <property type="evidence" value="ECO:0007669"/>
    <property type="project" value="TreeGrafter"/>
</dbReference>
<protein>
    <submittedName>
        <fullName evidence="3">Trimeric GatFAB AmidoTransferase(AdT) complex subunit</fullName>
    </submittedName>
</protein>
<dbReference type="Gene3D" id="3.90.1300.10">
    <property type="entry name" value="Amidase signature (AS) domain"/>
    <property type="match status" value="1"/>
</dbReference>